<keyword evidence="2" id="KW-0240">DNA-directed RNA polymerase</keyword>
<evidence type="ECO:0000256" key="2">
    <source>
        <dbReference type="ARBA" id="ARBA00022478"/>
    </source>
</evidence>
<keyword evidence="4" id="KW-0539">Nucleus</keyword>
<dbReference type="Pfam" id="PF13656">
    <property type="entry name" value="RNA_pol_L_2"/>
    <property type="match status" value="1"/>
</dbReference>
<gene>
    <name evidence="7" type="ORF">BOTBODRAFT_33684</name>
</gene>
<dbReference type="SUPFAM" id="SSF55257">
    <property type="entry name" value="RBP11-like subunits of RNA polymerase"/>
    <property type="match status" value="1"/>
</dbReference>
<keyword evidence="8" id="KW-1185">Reference proteome</keyword>
<dbReference type="CDD" id="cd06926">
    <property type="entry name" value="RNAP_II_RPB11"/>
    <property type="match status" value="1"/>
</dbReference>
<evidence type="ECO:0000259" key="6">
    <source>
        <dbReference type="Pfam" id="PF13656"/>
    </source>
</evidence>
<sequence length="150" mass="16538">MNAPNRFALFVLAEGEKALEIQEDTKIPNAATVKVVKQDHTLANMIRAQLLANPCVLFAGYKVPHPLEPYFLLKIQTDGSRTPTEVLKSACQSLIATTLELQKKFKDQFALKELDVAVPDEPYGVTGGTGTGGTSAWGEKRRRAEDYLDF</sequence>
<dbReference type="Gene3D" id="3.30.1360.10">
    <property type="entry name" value="RNA polymerase, RBP11-like subunit"/>
    <property type="match status" value="1"/>
</dbReference>
<name>A0A067MFC9_BOTB1</name>
<organism evidence="7 8">
    <name type="scientific">Botryobasidium botryosum (strain FD-172 SS1)</name>
    <dbReference type="NCBI Taxonomy" id="930990"/>
    <lineage>
        <taxon>Eukaryota</taxon>
        <taxon>Fungi</taxon>
        <taxon>Dikarya</taxon>
        <taxon>Basidiomycota</taxon>
        <taxon>Agaricomycotina</taxon>
        <taxon>Agaricomycetes</taxon>
        <taxon>Cantharellales</taxon>
        <taxon>Botryobasidiaceae</taxon>
        <taxon>Botryobasidium</taxon>
    </lineage>
</organism>
<accession>A0A067MFC9</accession>
<evidence type="ECO:0000256" key="5">
    <source>
        <dbReference type="ARBA" id="ARBA00025751"/>
    </source>
</evidence>
<proteinExistence type="inferred from homology"/>
<evidence type="ECO:0000313" key="7">
    <source>
        <dbReference type="EMBL" id="KDQ13365.1"/>
    </source>
</evidence>
<evidence type="ECO:0000256" key="3">
    <source>
        <dbReference type="ARBA" id="ARBA00023163"/>
    </source>
</evidence>
<dbReference type="AlphaFoldDB" id="A0A067MFC9"/>
<evidence type="ECO:0000313" key="8">
    <source>
        <dbReference type="Proteomes" id="UP000027195"/>
    </source>
</evidence>
<evidence type="ECO:0000256" key="4">
    <source>
        <dbReference type="ARBA" id="ARBA00023242"/>
    </source>
</evidence>
<dbReference type="GO" id="GO:0005665">
    <property type="term" value="C:RNA polymerase II, core complex"/>
    <property type="evidence" value="ECO:0007669"/>
    <property type="project" value="InterPro"/>
</dbReference>
<dbReference type="HOGENOM" id="CLU_090381_2_0_1"/>
<keyword evidence="3" id="KW-0804">Transcription</keyword>
<dbReference type="FunCoup" id="A0A067MFC9">
    <property type="interactions" value="262"/>
</dbReference>
<dbReference type="GO" id="GO:0046983">
    <property type="term" value="F:protein dimerization activity"/>
    <property type="evidence" value="ECO:0007669"/>
    <property type="project" value="InterPro"/>
</dbReference>
<comment type="similarity">
    <text evidence="5">Belongs to the archaeal Rpo11/eukaryotic RPB11/RPC19 RNA polymerase subunit family.</text>
</comment>
<dbReference type="PANTHER" id="PTHR13946">
    <property type="entry name" value="DNA-DIRECTED RNA POLYMERASE I,II,III"/>
    <property type="match status" value="1"/>
</dbReference>
<evidence type="ECO:0000256" key="1">
    <source>
        <dbReference type="ARBA" id="ARBA00004123"/>
    </source>
</evidence>
<dbReference type="HAMAP" id="MF_00261">
    <property type="entry name" value="RNApol_arch_Rpo11"/>
    <property type="match status" value="1"/>
</dbReference>
<reference evidence="8" key="1">
    <citation type="journal article" date="2014" name="Proc. Natl. Acad. Sci. U.S.A.">
        <title>Extensive sampling of basidiomycete genomes demonstrates inadequacy of the white-rot/brown-rot paradigm for wood decay fungi.</title>
        <authorList>
            <person name="Riley R."/>
            <person name="Salamov A.A."/>
            <person name="Brown D.W."/>
            <person name="Nagy L.G."/>
            <person name="Floudas D."/>
            <person name="Held B.W."/>
            <person name="Levasseur A."/>
            <person name="Lombard V."/>
            <person name="Morin E."/>
            <person name="Otillar R."/>
            <person name="Lindquist E.A."/>
            <person name="Sun H."/>
            <person name="LaButti K.M."/>
            <person name="Schmutz J."/>
            <person name="Jabbour D."/>
            <person name="Luo H."/>
            <person name="Baker S.E."/>
            <person name="Pisabarro A.G."/>
            <person name="Walton J.D."/>
            <person name="Blanchette R.A."/>
            <person name="Henrissat B."/>
            <person name="Martin F."/>
            <person name="Cullen D."/>
            <person name="Hibbett D.S."/>
            <person name="Grigoriev I.V."/>
        </authorList>
    </citation>
    <scope>NUCLEOTIDE SEQUENCE [LARGE SCALE GENOMIC DNA]</scope>
    <source>
        <strain evidence="8">FD-172 SS1</strain>
    </source>
</reference>
<comment type="subcellular location">
    <subcellularLocation>
        <location evidence="1">Nucleus</location>
    </subcellularLocation>
</comment>
<dbReference type="InterPro" id="IPR009025">
    <property type="entry name" value="RBP11-like_dimer"/>
</dbReference>
<dbReference type="InterPro" id="IPR036603">
    <property type="entry name" value="RBP11-like"/>
</dbReference>
<feature type="domain" description="DNA-directed RNA polymerase RBP11-like dimerisation" evidence="6">
    <location>
        <begin position="30"/>
        <end position="103"/>
    </location>
</feature>
<dbReference type="InterPro" id="IPR037685">
    <property type="entry name" value="RBP11"/>
</dbReference>
<dbReference type="EMBL" id="KL198044">
    <property type="protein sequence ID" value="KDQ13365.1"/>
    <property type="molecule type" value="Genomic_DNA"/>
</dbReference>
<dbReference type="STRING" id="930990.A0A067MFC9"/>
<dbReference type="Proteomes" id="UP000027195">
    <property type="component" value="Unassembled WGS sequence"/>
</dbReference>
<dbReference type="InParanoid" id="A0A067MFC9"/>
<dbReference type="GO" id="GO:0006366">
    <property type="term" value="P:transcription by RNA polymerase II"/>
    <property type="evidence" value="ECO:0007669"/>
    <property type="project" value="InterPro"/>
</dbReference>
<dbReference type="PANTHER" id="PTHR13946:SF16">
    <property type="entry name" value="DNA-DIRECTED RNA POLYMERASE II SUBUNIT RPB11"/>
    <property type="match status" value="1"/>
</dbReference>
<protein>
    <recommendedName>
        <fullName evidence="6">DNA-directed RNA polymerase RBP11-like dimerisation domain-containing protein</fullName>
    </recommendedName>
</protein>
<dbReference type="InterPro" id="IPR022905">
    <property type="entry name" value="Rpo11-like"/>
</dbReference>
<dbReference type="OrthoDB" id="10248581at2759"/>
<dbReference type="GO" id="GO:0003899">
    <property type="term" value="F:DNA-directed RNA polymerase activity"/>
    <property type="evidence" value="ECO:0007669"/>
    <property type="project" value="InterPro"/>
</dbReference>